<proteinExistence type="predicted"/>
<gene>
    <name evidence="1" type="ORF">EBB54_00600</name>
</gene>
<comment type="caution">
    <text evidence="1">The sequence shown here is derived from an EMBL/GenBank/DDBJ whole genome shotgun (WGS) entry which is preliminary data.</text>
</comment>
<dbReference type="AlphaFoldDB" id="A0A426DSR1"/>
<name>A0A426DSR1_9FIRM</name>
<protein>
    <recommendedName>
        <fullName evidence="3">Tocopherol cyclase</fullName>
    </recommendedName>
</protein>
<reference evidence="1" key="1">
    <citation type="submission" date="2018-10" db="EMBL/GenBank/DDBJ databases">
        <title>Schaedlerella arabinophila gen. nov. sp. nov., isolated from the mouse intestinal tract and comparative analysis with the genome of the closely related altered Schaedler flora strain ASF502.</title>
        <authorList>
            <person name="Miyake S."/>
            <person name="Soh M."/>
            <person name="Seedorf H."/>
        </authorList>
    </citation>
    <scope>NUCLEOTIDE SEQUENCE [LARGE SCALE GENOMIC DNA]</scope>
    <source>
        <strain evidence="1">DSM 106076</strain>
    </source>
</reference>
<dbReference type="Pfam" id="PF14249">
    <property type="entry name" value="Tocopherol_cycl"/>
    <property type="match status" value="1"/>
</dbReference>
<dbReference type="PANTHER" id="PTHR35309">
    <property type="match status" value="1"/>
</dbReference>
<evidence type="ECO:0000313" key="2">
    <source>
        <dbReference type="Proteomes" id="UP000274920"/>
    </source>
</evidence>
<accession>A0A426DSR1</accession>
<dbReference type="GO" id="GO:0009976">
    <property type="term" value="F:tocopherol cyclase activity"/>
    <property type="evidence" value="ECO:0007669"/>
    <property type="project" value="InterPro"/>
</dbReference>
<keyword evidence="2" id="KW-1185">Reference proteome</keyword>
<dbReference type="PANTHER" id="PTHR35309:SF4">
    <property type="entry name" value="TOCOPHEROL CYCLASE"/>
    <property type="match status" value="1"/>
</dbReference>
<evidence type="ECO:0008006" key="3">
    <source>
        <dbReference type="Google" id="ProtNLM"/>
    </source>
</evidence>
<dbReference type="EMBL" id="RHJS01000001">
    <property type="protein sequence ID" value="RRK36992.1"/>
    <property type="molecule type" value="Genomic_DNA"/>
</dbReference>
<dbReference type="Proteomes" id="UP000274920">
    <property type="component" value="Unassembled WGS sequence"/>
</dbReference>
<dbReference type="InterPro" id="IPR025893">
    <property type="entry name" value="Tocopherol_cyclase"/>
</dbReference>
<dbReference type="RefSeq" id="WP_125125930.1">
    <property type="nucleotide sequence ID" value="NZ_RHJS01000001.1"/>
</dbReference>
<evidence type="ECO:0000313" key="1">
    <source>
        <dbReference type="EMBL" id="RRK36992.1"/>
    </source>
</evidence>
<organism evidence="1 2">
    <name type="scientific">Schaedlerella arabinosiphila</name>
    <dbReference type="NCBI Taxonomy" id="2044587"/>
    <lineage>
        <taxon>Bacteria</taxon>
        <taxon>Bacillati</taxon>
        <taxon>Bacillota</taxon>
        <taxon>Clostridia</taxon>
        <taxon>Lachnospirales</taxon>
        <taxon>Lachnospiraceae</taxon>
        <taxon>Schaedlerella</taxon>
    </lineage>
</organism>
<sequence>MDNYFYGWYFKCQSETQTLSIIPAVHRSGQKKSCSIQVITKNHAWSVAYPAAAFHRTGKDIWIGKNQFGERGIHLALHTPELDICGDLRFGALCPLKYDIMGPFSLFPFLECRHSVQSMKHLVCGSMNVNGQEYSFQNAYGYWEGDEGHSFPKEYAWTQCGFPGGSLMLSVADVPIAGFHFRGIISAVLWKGKEYRLATYLGAKTMLAQEGRLRIIQGDLELEARLLEKVRSPLKAPVHGDMARTIHENAACQACFKFRKGDYTLFAFKTNQASFEYELRQ</sequence>